<dbReference type="GO" id="GO:0046464">
    <property type="term" value="P:acylglycerol catabolic process"/>
    <property type="evidence" value="ECO:0007669"/>
    <property type="project" value="TreeGrafter"/>
</dbReference>
<protein>
    <recommendedName>
        <fullName evidence="3">AB hydrolase-1 domain-containing protein</fullName>
    </recommendedName>
</protein>
<dbReference type="GO" id="GO:0036126">
    <property type="term" value="C:sperm flagellum"/>
    <property type="evidence" value="ECO:0007669"/>
    <property type="project" value="TreeGrafter"/>
</dbReference>
<evidence type="ECO:0000259" key="3">
    <source>
        <dbReference type="Pfam" id="PF00561"/>
    </source>
</evidence>
<feature type="active site" description="Charge relay system" evidence="2">
    <location>
        <position position="209"/>
    </location>
</feature>
<dbReference type="PANTHER" id="PTHR10794">
    <property type="entry name" value="ABHYDROLASE DOMAIN-CONTAINING PROTEIN"/>
    <property type="match status" value="1"/>
</dbReference>
<evidence type="ECO:0000256" key="1">
    <source>
        <dbReference type="ARBA" id="ARBA00010884"/>
    </source>
</evidence>
<dbReference type="GO" id="GO:0097524">
    <property type="term" value="C:sperm plasma membrane"/>
    <property type="evidence" value="ECO:0007669"/>
    <property type="project" value="TreeGrafter"/>
</dbReference>
<dbReference type="GO" id="GO:0051792">
    <property type="term" value="P:medium-chain fatty acid biosynthetic process"/>
    <property type="evidence" value="ECO:0007669"/>
    <property type="project" value="TreeGrafter"/>
</dbReference>
<organism evidence="4 5">
    <name type="scientific">Amphimedon queenslandica</name>
    <name type="common">Sponge</name>
    <dbReference type="NCBI Taxonomy" id="400682"/>
    <lineage>
        <taxon>Eukaryota</taxon>
        <taxon>Metazoa</taxon>
        <taxon>Porifera</taxon>
        <taxon>Demospongiae</taxon>
        <taxon>Heteroscleromorpha</taxon>
        <taxon>Haplosclerida</taxon>
        <taxon>Niphatidae</taxon>
        <taxon>Amphimedon</taxon>
    </lineage>
</organism>
<dbReference type="EnsemblMetazoa" id="XM_003384424.3">
    <property type="protein sequence ID" value="XP_003384472.2"/>
    <property type="gene ID" value="LOC100640357"/>
</dbReference>
<feature type="active site" description="Charge relay system" evidence="2">
    <location>
        <position position="410"/>
    </location>
</feature>
<sequence>MLTIAALFALLLFLSYLLFPVTFRSMARLFLGAAWWSRSNIPTLAYQRNSPFCRELVSRCPILTERYNPPVWGYNGHIQTVLFSFFGRFKDLNLARERVTIKVRDGSTVSYDLFGDKSIDDGARGNVMVIIIPGILNTAESDYIKHTTSHLVESGHRVAVLNHLGCLPNEKLKSPRLFTYGGTGDILLMYKDLLHRFGEDTLFVGIGFSLGAFNLLHFLAEDDKIESKFACVFSFCQGYCPAQAAPCLYHWSEGMRIYNFLVSKRLTYFLKKHEPVLFNKERDEPTVTNEDLSDGECIPESTVYQGRDVNGFSLDKGKRLRPDDRVWSCTSITEYDDHFTRRVLGFDSVTDMYQTISCRKFLHKIKSVPVILVNSIDDPIIPEELHEIPIKYATNHNPRSIFIQTLHGGHLGFYEGGLLIPSDLSWIDRLVLEVMPVILKLVK</sequence>
<dbReference type="PIRSF" id="PIRSF005211">
    <property type="entry name" value="Ab_hydro_YheT"/>
    <property type="match status" value="1"/>
</dbReference>
<evidence type="ECO:0000313" key="5">
    <source>
        <dbReference type="Proteomes" id="UP000007879"/>
    </source>
</evidence>
<accession>A0AAN0IB94</accession>
<dbReference type="InterPro" id="IPR012020">
    <property type="entry name" value="ABHD4"/>
</dbReference>
<dbReference type="KEGG" id="aqu:100640357"/>
<reference evidence="4" key="2">
    <citation type="submission" date="2024-06" db="UniProtKB">
        <authorList>
            <consortium name="EnsemblMetazoa"/>
        </authorList>
    </citation>
    <scope>IDENTIFICATION</scope>
</reference>
<proteinExistence type="inferred from homology"/>
<dbReference type="PANTHER" id="PTHR10794:SF45">
    <property type="entry name" value="MONOACYLGLYCEROL LIPASE ABHD2"/>
    <property type="match status" value="1"/>
</dbReference>
<dbReference type="InterPro" id="IPR050960">
    <property type="entry name" value="AB_hydrolase_4_sf"/>
</dbReference>
<dbReference type="InterPro" id="IPR000073">
    <property type="entry name" value="AB_hydrolase_1"/>
</dbReference>
<dbReference type="Gene3D" id="3.40.50.1820">
    <property type="entry name" value="alpha/beta hydrolase"/>
    <property type="match status" value="1"/>
</dbReference>
<name>A0AAN0IB94_AMPQE</name>
<dbReference type="GO" id="GO:0047372">
    <property type="term" value="F:monoacylglycerol lipase activity"/>
    <property type="evidence" value="ECO:0007669"/>
    <property type="project" value="TreeGrafter"/>
</dbReference>
<dbReference type="Proteomes" id="UP000007879">
    <property type="component" value="Unassembled WGS sequence"/>
</dbReference>
<dbReference type="SUPFAM" id="SSF53474">
    <property type="entry name" value="alpha/beta-Hydrolases"/>
    <property type="match status" value="1"/>
</dbReference>
<evidence type="ECO:0000256" key="2">
    <source>
        <dbReference type="PIRSR" id="PIRSR005211-1"/>
    </source>
</evidence>
<comment type="similarity">
    <text evidence="1">Belongs to the AB hydrolase superfamily. AB hydrolase 4 family.</text>
</comment>
<reference evidence="5" key="1">
    <citation type="journal article" date="2010" name="Nature">
        <title>The Amphimedon queenslandica genome and the evolution of animal complexity.</title>
        <authorList>
            <person name="Srivastava M."/>
            <person name="Simakov O."/>
            <person name="Chapman J."/>
            <person name="Fahey B."/>
            <person name="Gauthier M.E."/>
            <person name="Mitros T."/>
            <person name="Richards G.S."/>
            <person name="Conaco C."/>
            <person name="Dacre M."/>
            <person name="Hellsten U."/>
            <person name="Larroux C."/>
            <person name="Putnam N.H."/>
            <person name="Stanke M."/>
            <person name="Adamska M."/>
            <person name="Darling A."/>
            <person name="Degnan S.M."/>
            <person name="Oakley T.H."/>
            <person name="Plachetzki D.C."/>
            <person name="Zhai Y."/>
            <person name="Adamski M."/>
            <person name="Calcino A."/>
            <person name="Cummins S.F."/>
            <person name="Goodstein D.M."/>
            <person name="Harris C."/>
            <person name="Jackson D.J."/>
            <person name="Leys S.P."/>
            <person name="Shu S."/>
            <person name="Woodcroft B.J."/>
            <person name="Vervoort M."/>
            <person name="Kosik K.S."/>
            <person name="Manning G."/>
            <person name="Degnan B.M."/>
            <person name="Rokhsar D.S."/>
        </authorList>
    </citation>
    <scope>NUCLEOTIDE SEQUENCE [LARGE SCALE GENOMIC DNA]</scope>
</reference>
<dbReference type="GO" id="GO:0051793">
    <property type="term" value="P:medium-chain fatty acid catabolic process"/>
    <property type="evidence" value="ECO:0007669"/>
    <property type="project" value="TreeGrafter"/>
</dbReference>
<dbReference type="RefSeq" id="XP_003384472.2">
    <property type="nucleotide sequence ID" value="XM_003384424.3"/>
</dbReference>
<dbReference type="AlphaFoldDB" id="A0AAN0IB94"/>
<dbReference type="InterPro" id="IPR029058">
    <property type="entry name" value="AB_hydrolase_fold"/>
</dbReference>
<dbReference type="GO" id="GO:0043401">
    <property type="term" value="P:steroid hormone receptor signaling pathway"/>
    <property type="evidence" value="ECO:0007669"/>
    <property type="project" value="TreeGrafter"/>
</dbReference>
<dbReference type="GeneID" id="100640357"/>
<evidence type="ECO:0000313" key="4">
    <source>
        <dbReference type="EnsemblMetazoa" id="XP_003384472.2"/>
    </source>
</evidence>
<keyword evidence="5" id="KW-1185">Reference proteome</keyword>
<feature type="domain" description="AB hydrolase-1" evidence="3">
    <location>
        <begin position="129"/>
        <end position="416"/>
    </location>
</feature>
<dbReference type="GO" id="GO:0048240">
    <property type="term" value="P:sperm capacitation"/>
    <property type="evidence" value="ECO:0007669"/>
    <property type="project" value="TreeGrafter"/>
</dbReference>
<dbReference type="Pfam" id="PF00561">
    <property type="entry name" value="Abhydrolase_1"/>
    <property type="match status" value="1"/>
</dbReference>
<feature type="active site" description="Charge relay system" evidence="2">
    <location>
        <position position="378"/>
    </location>
</feature>
<dbReference type="GO" id="GO:0008126">
    <property type="term" value="F:acetylesterase activity"/>
    <property type="evidence" value="ECO:0007669"/>
    <property type="project" value="TreeGrafter"/>
</dbReference>